<sequence length="129" mass="14314">MLEQNMSIKSVVVDFLTPPLASRSLKNLTKIRNFRTPVNDVVSKNITMVLENLLKNYESSQLPTHGKESSDSELSEMILNRSKQKEAKQMQSTLLNLASACDKTGVSDRSAAIIVNAALLHLNIISKEE</sequence>
<dbReference type="OrthoDB" id="6774405at2759"/>
<dbReference type="AlphaFoldDB" id="A0A9P0BCH0"/>
<gene>
    <name evidence="1" type="ORF">MELIAE_LOCUS10211</name>
</gene>
<proteinExistence type="predicted"/>
<dbReference type="EMBL" id="OV121138">
    <property type="protein sequence ID" value="CAH0560463.1"/>
    <property type="molecule type" value="Genomic_DNA"/>
</dbReference>
<keyword evidence="2" id="KW-1185">Reference proteome</keyword>
<dbReference type="Proteomes" id="UP001154078">
    <property type="component" value="Chromosome 7"/>
</dbReference>
<reference evidence="1" key="1">
    <citation type="submission" date="2021-12" db="EMBL/GenBank/DDBJ databases">
        <authorList>
            <person name="King R."/>
        </authorList>
    </citation>
    <scope>NUCLEOTIDE SEQUENCE</scope>
</reference>
<evidence type="ECO:0000313" key="2">
    <source>
        <dbReference type="Proteomes" id="UP001154078"/>
    </source>
</evidence>
<evidence type="ECO:0000313" key="1">
    <source>
        <dbReference type="EMBL" id="CAH0560463.1"/>
    </source>
</evidence>
<protein>
    <submittedName>
        <fullName evidence="1">Uncharacterized protein</fullName>
    </submittedName>
</protein>
<name>A0A9P0BCH0_BRAAE</name>
<organism evidence="1 2">
    <name type="scientific">Brassicogethes aeneus</name>
    <name type="common">Rape pollen beetle</name>
    <name type="synonym">Meligethes aeneus</name>
    <dbReference type="NCBI Taxonomy" id="1431903"/>
    <lineage>
        <taxon>Eukaryota</taxon>
        <taxon>Metazoa</taxon>
        <taxon>Ecdysozoa</taxon>
        <taxon>Arthropoda</taxon>
        <taxon>Hexapoda</taxon>
        <taxon>Insecta</taxon>
        <taxon>Pterygota</taxon>
        <taxon>Neoptera</taxon>
        <taxon>Endopterygota</taxon>
        <taxon>Coleoptera</taxon>
        <taxon>Polyphaga</taxon>
        <taxon>Cucujiformia</taxon>
        <taxon>Nitidulidae</taxon>
        <taxon>Meligethinae</taxon>
        <taxon>Brassicogethes</taxon>
    </lineage>
</organism>
<accession>A0A9P0BCH0</accession>